<feature type="non-terminal residue" evidence="2">
    <location>
        <position position="45"/>
    </location>
</feature>
<organism evidence="2">
    <name type="scientific">uncultured Thermomicrobiales bacterium</name>
    <dbReference type="NCBI Taxonomy" id="1645740"/>
    <lineage>
        <taxon>Bacteria</taxon>
        <taxon>Pseudomonadati</taxon>
        <taxon>Thermomicrobiota</taxon>
        <taxon>Thermomicrobia</taxon>
        <taxon>Thermomicrobiales</taxon>
        <taxon>environmental samples</taxon>
    </lineage>
</organism>
<evidence type="ECO:0000256" key="1">
    <source>
        <dbReference type="SAM" id="MobiDB-lite"/>
    </source>
</evidence>
<name>A0A6J4ULF9_9BACT</name>
<proteinExistence type="predicted"/>
<reference evidence="2" key="1">
    <citation type="submission" date="2020-02" db="EMBL/GenBank/DDBJ databases">
        <authorList>
            <person name="Meier V. D."/>
        </authorList>
    </citation>
    <scope>NUCLEOTIDE SEQUENCE</scope>
    <source>
        <strain evidence="2">AVDCRST_MAG73</strain>
    </source>
</reference>
<accession>A0A6J4ULF9</accession>
<dbReference type="EMBL" id="CADCWE010000190">
    <property type="protein sequence ID" value="CAA9550416.1"/>
    <property type="molecule type" value="Genomic_DNA"/>
</dbReference>
<dbReference type="AlphaFoldDB" id="A0A6J4ULF9"/>
<feature type="non-terminal residue" evidence="2">
    <location>
        <position position="1"/>
    </location>
</feature>
<gene>
    <name evidence="2" type="ORF">AVDCRST_MAG73-2818</name>
</gene>
<evidence type="ECO:0000313" key="2">
    <source>
        <dbReference type="EMBL" id="CAA9550416.1"/>
    </source>
</evidence>
<sequence>GDAGRYPPRDRRDRRRRSGGGASGGTRHGVVSFVGPRPDPPPFSL</sequence>
<feature type="region of interest" description="Disordered" evidence="1">
    <location>
        <begin position="1"/>
        <end position="45"/>
    </location>
</feature>
<protein>
    <submittedName>
        <fullName evidence="2">Uncharacterized protein</fullName>
    </submittedName>
</protein>